<evidence type="ECO:0000313" key="9">
    <source>
        <dbReference type="EMBL" id="KDN43440.1"/>
    </source>
</evidence>
<dbReference type="RefSeq" id="XP_013242393.1">
    <property type="nucleotide sequence ID" value="XM_013386939.1"/>
</dbReference>
<dbReference type="InterPro" id="IPR001792">
    <property type="entry name" value="Acylphosphatase-like_dom"/>
</dbReference>
<dbReference type="InParanoid" id="A0A066VY34"/>
<feature type="active site" evidence="5">
    <location>
        <position position="16"/>
    </location>
</feature>
<dbReference type="PANTHER" id="PTHR10029">
    <property type="entry name" value="ACYLPHOSPHATASE"/>
    <property type="match status" value="1"/>
</dbReference>
<evidence type="ECO:0000256" key="3">
    <source>
        <dbReference type="ARBA" id="ARBA00022801"/>
    </source>
</evidence>
<dbReference type="Proteomes" id="UP000027361">
    <property type="component" value="Unassembled WGS sequence"/>
</dbReference>
<sequence>MLGFNVTGQVQGVFFRRTTITTAQSLSLHGWVMNVADGSVIGQAQGLKENLDQLVEYLHRGPPTAHVEHVEIQEKADNPALYEREFGPRK</sequence>
<dbReference type="EC" id="3.6.1.7" evidence="2 5"/>
<dbReference type="InterPro" id="IPR020456">
    <property type="entry name" value="Acylphosphatase"/>
</dbReference>
<evidence type="ECO:0000256" key="6">
    <source>
        <dbReference type="RuleBase" id="RU000553"/>
    </source>
</evidence>
<dbReference type="OrthoDB" id="7961613at2759"/>
<dbReference type="GeneID" id="25264713"/>
<dbReference type="Gene3D" id="3.30.70.100">
    <property type="match status" value="1"/>
</dbReference>
<comment type="caution">
    <text evidence="9">The sequence shown here is derived from an EMBL/GenBank/DDBJ whole genome shotgun (WGS) entry which is preliminary data.</text>
</comment>
<dbReference type="InterPro" id="IPR017968">
    <property type="entry name" value="Acylphosphatase_CS"/>
</dbReference>
<evidence type="ECO:0000256" key="7">
    <source>
        <dbReference type="RuleBase" id="RU004168"/>
    </source>
</evidence>
<organism evidence="9 10">
    <name type="scientific">Tilletiaria anomala (strain ATCC 24038 / CBS 436.72 / UBC 951)</name>
    <dbReference type="NCBI Taxonomy" id="1037660"/>
    <lineage>
        <taxon>Eukaryota</taxon>
        <taxon>Fungi</taxon>
        <taxon>Dikarya</taxon>
        <taxon>Basidiomycota</taxon>
        <taxon>Ustilaginomycotina</taxon>
        <taxon>Exobasidiomycetes</taxon>
        <taxon>Georgefischeriales</taxon>
        <taxon>Tilletiariaceae</taxon>
        <taxon>Tilletiaria</taxon>
    </lineage>
</organism>
<dbReference type="InterPro" id="IPR036046">
    <property type="entry name" value="Acylphosphatase-like_dom_sf"/>
</dbReference>
<dbReference type="SUPFAM" id="SSF54975">
    <property type="entry name" value="Acylphosphatase/BLUF domain-like"/>
    <property type="match status" value="1"/>
</dbReference>
<dbReference type="EMBL" id="JMSN01000061">
    <property type="protein sequence ID" value="KDN43440.1"/>
    <property type="molecule type" value="Genomic_DNA"/>
</dbReference>
<evidence type="ECO:0000259" key="8">
    <source>
        <dbReference type="PROSITE" id="PS51160"/>
    </source>
</evidence>
<evidence type="ECO:0000313" key="10">
    <source>
        <dbReference type="Proteomes" id="UP000027361"/>
    </source>
</evidence>
<evidence type="ECO:0000256" key="5">
    <source>
        <dbReference type="PROSITE-ProRule" id="PRU00520"/>
    </source>
</evidence>
<protein>
    <recommendedName>
        <fullName evidence="2 5">Acylphosphatase</fullName>
        <ecNumber evidence="2 5">3.6.1.7</ecNumber>
    </recommendedName>
</protein>
<accession>A0A066VY34</accession>
<evidence type="ECO:0000256" key="2">
    <source>
        <dbReference type="ARBA" id="ARBA00012150"/>
    </source>
</evidence>
<dbReference type="PROSITE" id="PS00151">
    <property type="entry name" value="ACYLPHOSPHATASE_2"/>
    <property type="match status" value="1"/>
</dbReference>
<dbReference type="Pfam" id="PF00708">
    <property type="entry name" value="Acylphosphatase"/>
    <property type="match status" value="1"/>
</dbReference>
<keyword evidence="10" id="KW-1185">Reference proteome</keyword>
<evidence type="ECO:0000256" key="1">
    <source>
        <dbReference type="ARBA" id="ARBA00005614"/>
    </source>
</evidence>
<dbReference type="HOGENOM" id="CLU_141932_1_3_1"/>
<reference evidence="9 10" key="1">
    <citation type="submission" date="2014-05" db="EMBL/GenBank/DDBJ databases">
        <title>Draft genome sequence of a rare smut relative, Tilletiaria anomala UBC 951.</title>
        <authorList>
            <consortium name="DOE Joint Genome Institute"/>
            <person name="Toome M."/>
            <person name="Kuo A."/>
            <person name="Henrissat B."/>
            <person name="Lipzen A."/>
            <person name="Tritt A."/>
            <person name="Yoshinaga Y."/>
            <person name="Zane M."/>
            <person name="Barry K."/>
            <person name="Grigoriev I.V."/>
            <person name="Spatafora J.W."/>
            <person name="Aimea M.C."/>
        </authorList>
    </citation>
    <scope>NUCLEOTIDE SEQUENCE [LARGE SCALE GENOMIC DNA]</scope>
    <source>
        <strain evidence="9 10">UBC 951</strain>
    </source>
</reference>
<dbReference type="AlphaFoldDB" id="A0A066VY34"/>
<keyword evidence="3 5" id="KW-0378">Hydrolase</keyword>
<comment type="similarity">
    <text evidence="1 7">Belongs to the acylphosphatase family.</text>
</comment>
<evidence type="ECO:0000256" key="4">
    <source>
        <dbReference type="ARBA" id="ARBA00047645"/>
    </source>
</evidence>
<feature type="active site" evidence="5">
    <location>
        <position position="34"/>
    </location>
</feature>
<dbReference type="PANTHER" id="PTHR10029:SF3">
    <property type="entry name" value="ACYLPHOSPHATASE-RELATED"/>
    <property type="match status" value="1"/>
</dbReference>
<dbReference type="GO" id="GO:0003998">
    <property type="term" value="F:acylphosphatase activity"/>
    <property type="evidence" value="ECO:0007669"/>
    <property type="project" value="UniProtKB-EC"/>
</dbReference>
<feature type="domain" description="Acylphosphatase-like" evidence="8">
    <location>
        <begin position="1"/>
        <end position="90"/>
    </location>
</feature>
<gene>
    <name evidence="9" type="ORF">K437DRAFT_257503</name>
</gene>
<dbReference type="PRINTS" id="PR00112">
    <property type="entry name" value="ACYLPHPHTASE"/>
</dbReference>
<proteinExistence type="inferred from homology"/>
<dbReference type="OMA" id="WVRNTSH"/>
<dbReference type="PROSITE" id="PS00150">
    <property type="entry name" value="ACYLPHOSPHATASE_1"/>
    <property type="match status" value="1"/>
</dbReference>
<name>A0A066VY34_TILAU</name>
<dbReference type="STRING" id="1037660.A0A066VY34"/>
<dbReference type="PROSITE" id="PS51160">
    <property type="entry name" value="ACYLPHOSPHATASE_3"/>
    <property type="match status" value="1"/>
</dbReference>
<comment type="catalytic activity">
    <reaction evidence="4 5 6">
        <text>an acyl phosphate + H2O = a carboxylate + phosphate + H(+)</text>
        <dbReference type="Rhea" id="RHEA:14965"/>
        <dbReference type="ChEBI" id="CHEBI:15377"/>
        <dbReference type="ChEBI" id="CHEBI:15378"/>
        <dbReference type="ChEBI" id="CHEBI:29067"/>
        <dbReference type="ChEBI" id="CHEBI:43474"/>
        <dbReference type="ChEBI" id="CHEBI:59918"/>
        <dbReference type="EC" id="3.6.1.7"/>
    </reaction>
</comment>